<feature type="chain" id="PRO_5039309966" description="Lipoprotein" evidence="2">
    <location>
        <begin position="26"/>
        <end position="77"/>
    </location>
</feature>
<reference evidence="3 4" key="1">
    <citation type="journal article" date="2007" name="Genome Res.">
        <title>Genome characteristics of facultatively symbiotic Frankia sp. strains reflect host range and host plant biogeography.</title>
        <authorList>
            <person name="Normand P."/>
            <person name="Lapierre P."/>
            <person name="Tisa L.S."/>
            <person name="Gogarten J.P."/>
            <person name="Alloisio N."/>
            <person name="Bagnarol E."/>
            <person name="Bassi C.A."/>
            <person name="Berry A.M."/>
            <person name="Bickhart D.M."/>
            <person name="Choisne N."/>
            <person name="Couloux A."/>
            <person name="Cournoyer B."/>
            <person name="Cruveiller S."/>
            <person name="Daubin V."/>
            <person name="Demange N."/>
            <person name="Francino M.P."/>
            <person name="Goltsman E."/>
            <person name="Huang Y."/>
            <person name="Kopp O.R."/>
            <person name="Labarre L."/>
            <person name="Lapidus A."/>
            <person name="Lavire C."/>
            <person name="Marechal J."/>
            <person name="Martinez M."/>
            <person name="Mastronunzio J.E."/>
            <person name="Mullin B.C."/>
            <person name="Niemann J."/>
            <person name="Pujic P."/>
            <person name="Rawnsley T."/>
            <person name="Rouy Z."/>
            <person name="Schenowitz C."/>
            <person name="Sellstedt A."/>
            <person name="Tavares F."/>
            <person name="Tomkins J.P."/>
            <person name="Vallenet D."/>
            <person name="Valverde C."/>
            <person name="Wall L.G."/>
            <person name="Wang Y."/>
            <person name="Medigue C."/>
            <person name="Benson D.R."/>
        </authorList>
    </citation>
    <scope>NUCLEOTIDE SEQUENCE [LARGE SCALE GENOMIC DNA]</scope>
    <source>
        <strain evidence="4">DSM 45986 / CECT 9034 / ACN14a</strain>
    </source>
</reference>
<dbReference type="Proteomes" id="UP000000657">
    <property type="component" value="Chromosome"/>
</dbReference>
<evidence type="ECO:0000313" key="4">
    <source>
        <dbReference type="Proteomes" id="UP000000657"/>
    </source>
</evidence>
<feature type="compositionally biased region" description="Basic residues" evidence="1">
    <location>
        <begin position="63"/>
        <end position="77"/>
    </location>
</feature>
<dbReference type="HOGENOM" id="CLU_2632868_0_0_11"/>
<accession>Q0RQS2</accession>
<sequence>MSLRSTGRGPRVRLTGLLVAAVALAPVLTSCSDDRPPKPRCQTGYQADWDDDDHEWECERKGSHSSHSTRHRTRTRH</sequence>
<organism evidence="3 4">
    <name type="scientific">Frankia alni (strain DSM 45986 / CECT 9034 / ACN14a)</name>
    <dbReference type="NCBI Taxonomy" id="326424"/>
    <lineage>
        <taxon>Bacteria</taxon>
        <taxon>Bacillati</taxon>
        <taxon>Actinomycetota</taxon>
        <taxon>Actinomycetes</taxon>
        <taxon>Frankiales</taxon>
        <taxon>Frankiaceae</taxon>
        <taxon>Frankia</taxon>
    </lineage>
</organism>
<keyword evidence="4" id="KW-1185">Reference proteome</keyword>
<dbReference type="EMBL" id="CT573213">
    <property type="protein sequence ID" value="CAJ60101.1"/>
    <property type="molecule type" value="Genomic_DNA"/>
</dbReference>
<name>Q0RQS2_FRAAA</name>
<gene>
    <name evidence="3" type="ordered locus">FRAAL1445</name>
</gene>
<feature type="signal peptide" evidence="2">
    <location>
        <begin position="1"/>
        <end position="25"/>
    </location>
</feature>
<dbReference type="AlphaFoldDB" id="Q0RQS2"/>
<keyword evidence="2" id="KW-0732">Signal</keyword>
<evidence type="ECO:0008006" key="5">
    <source>
        <dbReference type="Google" id="ProtNLM"/>
    </source>
</evidence>
<proteinExistence type="predicted"/>
<dbReference type="PROSITE" id="PS51257">
    <property type="entry name" value="PROKAR_LIPOPROTEIN"/>
    <property type="match status" value="1"/>
</dbReference>
<evidence type="ECO:0000256" key="2">
    <source>
        <dbReference type="SAM" id="SignalP"/>
    </source>
</evidence>
<evidence type="ECO:0000313" key="3">
    <source>
        <dbReference type="EMBL" id="CAJ60101.1"/>
    </source>
</evidence>
<dbReference type="KEGG" id="fal:FRAAL1445"/>
<feature type="region of interest" description="Disordered" evidence="1">
    <location>
        <begin position="29"/>
        <end position="77"/>
    </location>
</feature>
<evidence type="ECO:0000256" key="1">
    <source>
        <dbReference type="SAM" id="MobiDB-lite"/>
    </source>
</evidence>
<protein>
    <recommendedName>
        <fullName evidence="5">Lipoprotein</fullName>
    </recommendedName>
</protein>